<dbReference type="FunFam" id="1.10.10.10:FF:000001">
    <property type="entry name" value="LysR family transcriptional regulator"/>
    <property type="match status" value="1"/>
</dbReference>
<proteinExistence type="inferred from homology"/>
<dbReference type="GO" id="GO:0003700">
    <property type="term" value="F:DNA-binding transcription factor activity"/>
    <property type="evidence" value="ECO:0007669"/>
    <property type="project" value="InterPro"/>
</dbReference>
<evidence type="ECO:0000256" key="3">
    <source>
        <dbReference type="ARBA" id="ARBA00023125"/>
    </source>
</evidence>
<evidence type="ECO:0000313" key="6">
    <source>
        <dbReference type="EMBL" id="OAK51117.1"/>
    </source>
</evidence>
<evidence type="ECO:0000313" key="7">
    <source>
        <dbReference type="Proteomes" id="UP000077519"/>
    </source>
</evidence>
<dbReference type="InterPro" id="IPR005119">
    <property type="entry name" value="LysR_subst-bd"/>
</dbReference>
<protein>
    <submittedName>
        <fullName evidence="6">LysR family transcriptional regulator</fullName>
    </submittedName>
</protein>
<dbReference type="AlphaFoldDB" id="A0A177Y6K3"/>
<name>A0A177Y6K3_9NOCA</name>
<dbReference type="Pfam" id="PF00126">
    <property type="entry name" value="HTH_1"/>
    <property type="match status" value="1"/>
</dbReference>
<dbReference type="PANTHER" id="PTHR30419:SF31">
    <property type="entry name" value="BLR3139 PROTEIN"/>
    <property type="match status" value="1"/>
</dbReference>
<dbReference type="SUPFAM" id="SSF53850">
    <property type="entry name" value="Periplasmic binding protein-like II"/>
    <property type="match status" value="1"/>
</dbReference>
<accession>A0A177Y6K3</accession>
<evidence type="ECO:0000256" key="2">
    <source>
        <dbReference type="ARBA" id="ARBA00023015"/>
    </source>
</evidence>
<evidence type="ECO:0000256" key="1">
    <source>
        <dbReference type="ARBA" id="ARBA00009437"/>
    </source>
</evidence>
<dbReference type="SUPFAM" id="SSF46785">
    <property type="entry name" value="Winged helix' DNA-binding domain"/>
    <property type="match status" value="1"/>
</dbReference>
<dbReference type="InterPro" id="IPR036390">
    <property type="entry name" value="WH_DNA-bd_sf"/>
</dbReference>
<comment type="similarity">
    <text evidence="1">Belongs to the LysR transcriptional regulatory family.</text>
</comment>
<dbReference type="InterPro" id="IPR050950">
    <property type="entry name" value="HTH-type_LysR_regulators"/>
</dbReference>
<keyword evidence="7" id="KW-1185">Reference proteome</keyword>
<dbReference type="CDD" id="cd05466">
    <property type="entry name" value="PBP2_LTTR_substrate"/>
    <property type="match status" value="1"/>
</dbReference>
<dbReference type="Gene3D" id="1.10.10.10">
    <property type="entry name" value="Winged helix-like DNA-binding domain superfamily/Winged helix DNA-binding domain"/>
    <property type="match status" value="1"/>
</dbReference>
<comment type="caution">
    <text evidence="6">The sequence shown here is derived from an EMBL/GenBank/DDBJ whole genome shotgun (WGS) entry which is preliminary data.</text>
</comment>
<dbReference type="GO" id="GO:0005829">
    <property type="term" value="C:cytosol"/>
    <property type="evidence" value="ECO:0007669"/>
    <property type="project" value="TreeGrafter"/>
</dbReference>
<keyword evidence="2" id="KW-0805">Transcription regulation</keyword>
<dbReference type="EMBL" id="LVHI01000040">
    <property type="protein sequence ID" value="OAK51117.1"/>
    <property type="molecule type" value="Genomic_DNA"/>
</dbReference>
<dbReference type="Gene3D" id="3.40.190.290">
    <property type="match status" value="1"/>
</dbReference>
<dbReference type="PROSITE" id="PS50931">
    <property type="entry name" value="HTH_LYSR"/>
    <property type="match status" value="1"/>
</dbReference>
<reference evidence="6 7" key="1">
    <citation type="submission" date="2016-03" db="EMBL/GenBank/DDBJ databases">
        <title>Genome sequence of Rhodococcus kyotonensis KB10.</title>
        <authorList>
            <person name="Jeong H."/>
            <person name="Hong C.E."/>
            <person name="Jo S.H."/>
            <person name="Park J.M."/>
        </authorList>
    </citation>
    <scope>NUCLEOTIDE SEQUENCE [LARGE SCALE GENOMIC DNA]</scope>
    <source>
        <strain evidence="6 7">KB10</strain>
    </source>
</reference>
<gene>
    <name evidence="6" type="ORF">A3K89_12845</name>
</gene>
<dbReference type="Proteomes" id="UP000077519">
    <property type="component" value="Unassembled WGS sequence"/>
</dbReference>
<sequence length="304" mass="33216">MLFRQLEYLVALSRERHFTRAAEACHVSQPALSEAIRKLEIELDLPLIVRGRRFEGLTPEGEQIVRWARRIVSDQQSLKHEAAALRTGVTGTVRLGVVPTASATVADLTGPLCGRHPLVTVNLAEDLPSADITARIDRFELDGGITYLDDDITTRYRTFPLYREFYDLLVSADSTTAGGDSITWREASSLPLCALPSMMRGRRILDEFFASDGVTHAPQVETDSIASLYAHVKTGQWAAVVPRVWRRVFGEPPGLRCIPLAGGFDAPVVGLITGRGAQGSALVRALEDTARGLDQSSSVPPIDQ</sequence>
<dbReference type="PRINTS" id="PR00039">
    <property type="entry name" value="HTHLYSR"/>
</dbReference>
<dbReference type="InterPro" id="IPR036388">
    <property type="entry name" value="WH-like_DNA-bd_sf"/>
</dbReference>
<evidence type="ECO:0000259" key="5">
    <source>
        <dbReference type="PROSITE" id="PS50931"/>
    </source>
</evidence>
<keyword evidence="4" id="KW-0804">Transcription</keyword>
<keyword evidence="3" id="KW-0238">DNA-binding</keyword>
<dbReference type="GO" id="GO:0003677">
    <property type="term" value="F:DNA binding"/>
    <property type="evidence" value="ECO:0007669"/>
    <property type="project" value="UniProtKB-KW"/>
</dbReference>
<dbReference type="PANTHER" id="PTHR30419">
    <property type="entry name" value="HTH-TYPE TRANSCRIPTIONAL REGULATOR YBHD"/>
    <property type="match status" value="1"/>
</dbReference>
<dbReference type="RefSeq" id="WP_068431564.1">
    <property type="nucleotide sequence ID" value="NZ_LVHI01000040.1"/>
</dbReference>
<dbReference type="InterPro" id="IPR000847">
    <property type="entry name" value="LysR_HTH_N"/>
</dbReference>
<organism evidence="6 7">
    <name type="scientific">Rhodococcoides kyotonense</name>
    <dbReference type="NCBI Taxonomy" id="398843"/>
    <lineage>
        <taxon>Bacteria</taxon>
        <taxon>Bacillati</taxon>
        <taxon>Actinomycetota</taxon>
        <taxon>Actinomycetes</taxon>
        <taxon>Mycobacteriales</taxon>
        <taxon>Nocardiaceae</taxon>
        <taxon>Rhodococcoides</taxon>
    </lineage>
</organism>
<feature type="domain" description="HTH lysR-type" evidence="5">
    <location>
        <begin position="1"/>
        <end position="57"/>
    </location>
</feature>
<evidence type="ECO:0000256" key="4">
    <source>
        <dbReference type="ARBA" id="ARBA00023163"/>
    </source>
</evidence>
<dbReference type="Pfam" id="PF03466">
    <property type="entry name" value="LysR_substrate"/>
    <property type="match status" value="1"/>
</dbReference>